<reference evidence="2" key="1">
    <citation type="journal article" date="2017" name="Genome Biol.">
        <title>Comparative genomics reveals high biological diversity and specific adaptations in the industrially and medically important fungal genus Aspergillus.</title>
        <authorList>
            <person name="de Vries R.P."/>
            <person name="Riley R."/>
            <person name="Wiebenga A."/>
            <person name="Aguilar-Osorio G."/>
            <person name="Amillis S."/>
            <person name="Uchima C.A."/>
            <person name="Anderluh G."/>
            <person name="Asadollahi M."/>
            <person name="Askin M."/>
            <person name="Barry K."/>
            <person name="Battaglia E."/>
            <person name="Bayram O."/>
            <person name="Benocci T."/>
            <person name="Braus-Stromeyer S.A."/>
            <person name="Caldana C."/>
            <person name="Canovas D."/>
            <person name="Cerqueira G.C."/>
            <person name="Chen F."/>
            <person name="Chen W."/>
            <person name="Choi C."/>
            <person name="Clum A."/>
            <person name="Dos Santos R.A."/>
            <person name="Damasio A.R."/>
            <person name="Diallinas G."/>
            <person name="Emri T."/>
            <person name="Fekete E."/>
            <person name="Flipphi M."/>
            <person name="Freyberg S."/>
            <person name="Gallo A."/>
            <person name="Gournas C."/>
            <person name="Habgood R."/>
            <person name="Hainaut M."/>
            <person name="Harispe M.L."/>
            <person name="Henrissat B."/>
            <person name="Hilden K.S."/>
            <person name="Hope R."/>
            <person name="Hossain A."/>
            <person name="Karabika E."/>
            <person name="Karaffa L."/>
            <person name="Karanyi Z."/>
            <person name="Krasevec N."/>
            <person name="Kuo A."/>
            <person name="Kusch H."/>
            <person name="LaButti K."/>
            <person name="Lagendijk E.L."/>
            <person name="Lapidus A."/>
            <person name="Levasseur A."/>
            <person name="Lindquist E."/>
            <person name="Lipzen A."/>
            <person name="Logrieco A.F."/>
            <person name="MacCabe A."/>
            <person name="Maekelae M.R."/>
            <person name="Malavazi I."/>
            <person name="Melin P."/>
            <person name="Meyer V."/>
            <person name="Mielnichuk N."/>
            <person name="Miskei M."/>
            <person name="Molnar A.P."/>
            <person name="Mule G."/>
            <person name="Ngan C.Y."/>
            <person name="Orejas M."/>
            <person name="Orosz E."/>
            <person name="Ouedraogo J.P."/>
            <person name="Overkamp K.M."/>
            <person name="Park H.-S."/>
            <person name="Perrone G."/>
            <person name="Piumi F."/>
            <person name="Punt P.J."/>
            <person name="Ram A.F."/>
            <person name="Ramon A."/>
            <person name="Rauscher S."/>
            <person name="Record E."/>
            <person name="Riano-Pachon D.M."/>
            <person name="Robert V."/>
            <person name="Roehrig J."/>
            <person name="Ruller R."/>
            <person name="Salamov A."/>
            <person name="Salih N.S."/>
            <person name="Samson R.A."/>
            <person name="Sandor E."/>
            <person name="Sanguinetti M."/>
            <person name="Schuetze T."/>
            <person name="Sepcic K."/>
            <person name="Shelest E."/>
            <person name="Sherlock G."/>
            <person name="Sophianopoulou V."/>
            <person name="Squina F.M."/>
            <person name="Sun H."/>
            <person name="Susca A."/>
            <person name="Todd R.B."/>
            <person name="Tsang A."/>
            <person name="Unkles S.E."/>
            <person name="van de Wiele N."/>
            <person name="van Rossen-Uffink D."/>
            <person name="Oliveira J.V."/>
            <person name="Vesth T.C."/>
            <person name="Visser J."/>
            <person name="Yu J.-H."/>
            <person name="Zhou M."/>
            <person name="Andersen M.R."/>
            <person name="Archer D.B."/>
            <person name="Baker S.E."/>
            <person name="Benoit I."/>
            <person name="Brakhage A.A."/>
            <person name="Braus G.H."/>
            <person name="Fischer R."/>
            <person name="Frisvad J.C."/>
            <person name="Goldman G.H."/>
            <person name="Houbraken J."/>
            <person name="Oakley B."/>
            <person name="Pocsi I."/>
            <person name="Scazzocchio C."/>
            <person name="Seiboth B."/>
            <person name="vanKuyk P.A."/>
            <person name="Wortman J."/>
            <person name="Dyer P.S."/>
            <person name="Grigoriev I.V."/>
        </authorList>
    </citation>
    <scope>NUCLEOTIDE SEQUENCE [LARGE SCALE GENOMIC DNA]</scope>
    <source>
        <strain evidence="2">CBS 516.65</strain>
    </source>
</reference>
<accession>A0A1L9VVX4</accession>
<protein>
    <submittedName>
        <fullName evidence="1">Uncharacterized protein</fullName>
    </submittedName>
</protein>
<dbReference type="RefSeq" id="XP_022404745.1">
    <property type="nucleotide sequence ID" value="XM_022543224.1"/>
</dbReference>
<organism evidence="1 2">
    <name type="scientific">Aspergillus glaucus CBS 516.65</name>
    <dbReference type="NCBI Taxonomy" id="1160497"/>
    <lineage>
        <taxon>Eukaryota</taxon>
        <taxon>Fungi</taxon>
        <taxon>Dikarya</taxon>
        <taxon>Ascomycota</taxon>
        <taxon>Pezizomycotina</taxon>
        <taxon>Eurotiomycetes</taxon>
        <taxon>Eurotiomycetidae</taxon>
        <taxon>Eurotiales</taxon>
        <taxon>Aspergillaceae</taxon>
        <taxon>Aspergillus</taxon>
        <taxon>Aspergillus subgen. Aspergillus</taxon>
    </lineage>
</organism>
<dbReference type="VEuPathDB" id="FungiDB:ASPGLDRAFT_22847"/>
<dbReference type="AlphaFoldDB" id="A0A1L9VVX4"/>
<sequence>MAAMNFDTSPDSSSEISQLKARVNALESTVTQHEISRKVKDKELEFMLNQLCGLQARFEDCVFKKNAEFSASTISQDAPKIPKDVSRLEQKLDTMLPDFKSQVNNIDSKVDGIESSLDDIKSGLVALLQDRLNELRIDNADLED</sequence>
<evidence type="ECO:0000313" key="2">
    <source>
        <dbReference type="Proteomes" id="UP000184300"/>
    </source>
</evidence>
<proteinExistence type="predicted"/>
<dbReference type="GeneID" id="34459485"/>
<name>A0A1L9VVX4_ASPGL</name>
<evidence type="ECO:0000313" key="1">
    <source>
        <dbReference type="EMBL" id="OJJ88062.1"/>
    </source>
</evidence>
<dbReference type="Proteomes" id="UP000184300">
    <property type="component" value="Unassembled WGS sequence"/>
</dbReference>
<dbReference type="Gene3D" id="1.20.5.340">
    <property type="match status" value="1"/>
</dbReference>
<gene>
    <name evidence="1" type="ORF">ASPGLDRAFT_22847</name>
</gene>
<dbReference type="EMBL" id="KV878890">
    <property type="protein sequence ID" value="OJJ88062.1"/>
    <property type="molecule type" value="Genomic_DNA"/>
</dbReference>
<keyword evidence="2" id="KW-1185">Reference proteome</keyword>